<dbReference type="Proteomes" id="UP000078116">
    <property type="component" value="Unassembled WGS sequence"/>
</dbReference>
<evidence type="ECO:0000313" key="4">
    <source>
        <dbReference type="Proteomes" id="UP000077961"/>
    </source>
</evidence>
<dbReference type="STRING" id="1462993.A6V36_34880"/>
<dbReference type="RefSeq" id="WP_064270165.1">
    <property type="nucleotide sequence ID" value="NZ_LXJZ01000192.1"/>
</dbReference>
<evidence type="ECO:0000313" key="2">
    <source>
        <dbReference type="EMBL" id="OAJ54752.1"/>
    </source>
</evidence>
<dbReference type="Pfam" id="PF11445">
    <property type="entry name" value="DUF2894"/>
    <property type="match status" value="1"/>
</dbReference>
<organism evidence="2 5">
    <name type="scientific">Paraburkholderia ginsengiterrae</name>
    <dbReference type="NCBI Taxonomy" id="1462993"/>
    <lineage>
        <taxon>Bacteria</taxon>
        <taxon>Pseudomonadati</taxon>
        <taxon>Pseudomonadota</taxon>
        <taxon>Betaproteobacteria</taxon>
        <taxon>Burkholderiales</taxon>
        <taxon>Burkholderiaceae</taxon>
        <taxon>Paraburkholderia</taxon>
    </lineage>
</organism>
<gene>
    <name evidence="3" type="ORF">A6V36_34880</name>
    <name evidence="2" type="ORF">A6V37_34000</name>
</gene>
<dbReference type="OrthoDB" id="6025757at2"/>
<dbReference type="Proteomes" id="UP000077961">
    <property type="component" value="Unassembled WGS sequence"/>
</dbReference>
<dbReference type="EMBL" id="LXJZ01000192">
    <property type="protein sequence ID" value="OAJ55523.1"/>
    <property type="molecule type" value="Genomic_DNA"/>
</dbReference>
<feature type="region of interest" description="Disordered" evidence="1">
    <location>
        <begin position="202"/>
        <end position="225"/>
    </location>
</feature>
<evidence type="ECO:0000256" key="1">
    <source>
        <dbReference type="SAM" id="MobiDB-lite"/>
    </source>
</evidence>
<evidence type="ECO:0000313" key="3">
    <source>
        <dbReference type="EMBL" id="OAJ55523.1"/>
    </source>
</evidence>
<evidence type="ECO:0008006" key="6">
    <source>
        <dbReference type="Google" id="ProtNLM"/>
    </source>
</evidence>
<reference evidence="4 5" key="1">
    <citation type="submission" date="2016-04" db="EMBL/GenBank/DDBJ databases">
        <title>Reclassification of Paraburkholderia panaciterrae (Farh et al. 2015) Dobritsa &amp; Samadpour 2016 as a later homotypic synonym of Paraburkholderia ginsengiterrae (Farh et al. 2015) Dobritsa &amp; Samadpour 2016.</title>
        <authorList>
            <person name="Dobritsa A.P."/>
            <person name="Kutumbaka K."/>
            <person name="Samadpour M."/>
        </authorList>
    </citation>
    <scope>NUCLEOTIDE SEQUENCE [LARGE SCALE GENOMIC DNA]</scope>
    <source>
        <strain evidence="2 5">DCY85</strain>
        <strain evidence="3 4">DCY85-1</strain>
    </source>
</reference>
<dbReference type="EMBL" id="LXKA01000346">
    <property type="protein sequence ID" value="OAJ54752.1"/>
    <property type="molecule type" value="Genomic_DNA"/>
</dbReference>
<dbReference type="AlphaFoldDB" id="A0A1A9N0A6"/>
<sequence length="225" mass="24158">MSDHGRDVASEARATLDAWHERGADRLDPVRFHFIEALERRTAGHSGEARRILDERLSALLETYADNLEGAALATEESTVPADSAESAALSTDEPATATLAGLLDYMASRAHDVPAANGLPRAASYPELAALDDFRQMWSKVRAEKQMRQSLEQVPGNTGPLNSSSLVHRALSLMSELSPGYLTQFLGYVDALSWLDQMNGGAAPTGKDAPRAVSAGRSARGKAR</sequence>
<dbReference type="InterPro" id="IPR021549">
    <property type="entry name" value="DUF2894"/>
</dbReference>
<name>A0A1A9N0A6_9BURK</name>
<protein>
    <recommendedName>
        <fullName evidence="6">DUF2894 domain-containing protein</fullName>
    </recommendedName>
</protein>
<keyword evidence="4" id="KW-1185">Reference proteome</keyword>
<comment type="caution">
    <text evidence="2">The sequence shown here is derived from an EMBL/GenBank/DDBJ whole genome shotgun (WGS) entry which is preliminary data.</text>
</comment>
<proteinExistence type="predicted"/>
<accession>A0A1A9N0A6</accession>
<evidence type="ECO:0000313" key="5">
    <source>
        <dbReference type="Proteomes" id="UP000078116"/>
    </source>
</evidence>